<dbReference type="GO" id="GO:0010468">
    <property type="term" value="P:regulation of gene expression"/>
    <property type="evidence" value="ECO:0007669"/>
    <property type="project" value="UniProtKB-ARBA"/>
</dbReference>
<evidence type="ECO:0000259" key="12">
    <source>
        <dbReference type="Pfam" id="PF00850"/>
    </source>
</evidence>
<keyword evidence="8" id="KW-0804">Transcription</keyword>
<dbReference type="AlphaFoldDB" id="A0ABD3MIC8"/>
<reference evidence="13 14" key="1">
    <citation type="submission" date="2024-10" db="EMBL/GenBank/DDBJ databases">
        <title>Updated reference genomes for cyclostephanoid diatoms.</title>
        <authorList>
            <person name="Roberts W.R."/>
            <person name="Alverson A.J."/>
        </authorList>
    </citation>
    <scope>NUCLEOTIDE SEQUENCE [LARGE SCALE GENOMIC DNA]</scope>
    <source>
        <strain evidence="13 14">AJA232-27</strain>
    </source>
</reference>
<dbReference type="SUPFAM" id="SSF52768">
    <property type="entry name" value="Arginase/deacetylase"/>
    <property type="match status" value="1"/>
</dbReference>
<feature type="signal peptide" evidence="11">
    <location>
        <begin position="1"/>
        <end position="21"/>
    </location>
</feature>
<keyword evidence="9" id="KW-0539">Nucleus</keyword>
<evidence type="ECO:0000256" key="6">
    <source>
        <dbReference type="ARBA" id="ARBA00022853"/>
    </source>
</evidence>
<evidence type="ECO:0000256" key="11">
    <source>
        <dbReference type="SAM" id="SignalP"/>
    </source>
</evidence>
<protein>
    <recommendedName>
        <fullName evidence="3">histone deacetylase</fullName>
        <ecNumber evidence="3">3.5.1.98</ecNumber>
    </recommendedName>
</protein>
<dbReference type="GO" id="GO:0005634">
    <property type="term" value="C:nucleus"/>
    <property type="evidence" value="ECO:0007669"/>
    <property type="project" value="UniProtKB-SubCell"/>
</dbReference>
<dbReference type="InterPro" id="IPR023696">
    <property type="entry name" value="Ureohydrolase_dom_sf"/>
</dbReference>
<keyword evidence="5" id="KW-0378">Hydrolase</keyword>
<evidence type="ECO:0000256" key="1">
    <source>
        <dbReference type="ARBA" id="ARBA00004123"/>
    </source>
</evidence>
<evidence type="ECO:0000256" key="8">
    <source>
        <dbReference type="ARBA" id="ARBA00023163"/>
    </source>
</evidence>
<keyword evidence="6" id="KW-0156">Chromatin regulator</keyword>
<dbReference type="InterPro" id="IPR037138">
    <property type="entry name" value="His_deacetylse_dom_sf"/>
</dbReference>
<feature type="domain" description="Histone deacetylase" evidence="12">
    <location>
        <begin position="790"/>
        <end position="1119"/>
    </location>
</feature>
<evidence type="ECO:0000256" key="10">
    <source>
        <dbReference type="SAM" id="MobiDB-lite"/>
    </source>
</evidence>
<evidence type="ECO:0000256" key="4">
    <source>
        <dbReference type="ARBA" id="ARBA00022491"/>
    </source>
</evidence>
<accession>A0ABD3MIC8</accession>
<keyword evidence="14" id="KW-1185">Reference proteome</keyword>
<feature type="compositionally biased region" description="Basic and acidic residues" evidence="10">
    <location>
        <begin position="91"/>
        <end position="103"/>
    </location>
</feature>
<dbReference type="EMBL" id="JALLBG020000135">
    <property type="protein sequence ID" value="KAL3762494.1"/>
    <property type="molecule type" value="Genomic_DNA"/>
</dbReference>
<keyword evidence="11" id="KW-0732">Signal</keyword>
<comment type="subcellular location">
    <subcellularLocation>
        <location evidence="1">Nucleus</location>
    </subcellularLocation>
</comment>
<dbReference type="InterPro" id="IPR023801">
    <property type="entry name" value="His_deacetylse_dom"/>
</dbReference>
<dbReference type="PANTHER" id="PTHR10625">
    <property type="entry name" value="HISTONE DEACETYLASE HDAC1-RELATED"/>
    <property type="match status" value="1"/>
</dbReference>
<dbReference type="GO" id="GO:0141221">
    <property type="term" value="F:histone deacetylase activity, hydrolytic mechanism"/>
    <property type="evidence" value="ECO:0007669"/>
    <property type="project" value="UniProtKB-EC"/>
</dbReference>
<evidence type="ECO:0000313" key="14">
    <source>
        <dbReference type="Proteomes" id="UP001530293"/>
    </source>
</evidence>
<evidence type="ECO:0000313" key="13">
    <source>
        <dbReference type="EMBL" id="KAL3762494.1"/>
    </source>
</evidence>
<evidence type="ECO:0000256" key="3">
    <source>
        <dbReference type="ARBA" id="ARBA00012111"/>
    </source>
</evidence>
<keyword evidence="7" id="KW-0805">Transcription regulation</keyword>
<evidence type="ECO:0000256" key="7">
    <source>
        <dbReference type="ARBA" id="ARBA00023015"/>
    </source>
</evidence>
<gene>
    <name evidence="13" type="ORF">ACHAWU_008197</name>
</gene>
<evidence type="ECO:0000256" key="9">
    <source>
        <dbReference type="ARBA" id="ARBA00023242"/>
    </source>
</evidence>
<organism evidence="13 14">
    <name type="scientific">Discostella pseudostelligera</name>
    <dbReference type="NCBI Taxonomy" id="259834"/>
    <lineage>
        <taxon>Eukaryota</taxon>
        <taxon>Sar</taxon>
        <taxon>Stramenopiles</taxon>
        <taxon>Ochrophyta</taxon>
        <taxon>Bacillariophyta</taxon>
        <taxon>Coscinodiscophyceae</taxon>
        <taxon>Thalassiosirophycidae</taxon>
        <taxon>Stephanodiscales</taxon>
        <taxon>Stephanodiscaceae</taxon>
        <taxon>Discostella</taxon>
    </lineage>
</organism>
<feature type="region of interest" description="Disordered" evidence="10">
    <location>
        <begin position="62"/>
        <end position="151"/>
    </location>
</feature>
<evidence type="ECO:0000256" key="5">
    <source>
        <dbReference type="ARBA" id="ARBA00022801"/>
    </source>
</evidence>
<comment type="similarity">
    <text evidence="2">Belongs to the histone deacetylase family. HD type 2 subfamily.</text>
</comment>
<proteinExistence type="inferred from homology"/>
<dbReference type="Pfam" id="PF00850">
    <property type="entry name" value="Hist_deacetyl"/>
    <property type="match status" value="1"/>
</dbReference>
<comment type="caution">
    <text evidence="13">The sequence shown here is derived from an EMBL/GenBank/DDBJ whole genome shotgun (WGS) entry which is preliminary data.</text>
</comment>
<feature type="compositionally biased region" description="Polar residues" evidence="10">
    <location>
        <begin position="113"/>
        <end position="122"/>
    </location>
</feature>
<dbReference type="Gene3D" id="3.40.800.20">
    <property type="entry name" value="Histone deacetylase domain"/>
    <property type="match status" value="1"/>
</dbReference>
<dbReference type="Proteomes" id="UP001530293">
    <property type="component" value="Unassembled WGS sequence"/>
</dbReference>
<dbReference type="PANTHER" id="PTHR10625:SF5">
    <property type="entry name" value="HISTONE DEACETYLASE"/>
    <property type="match status" value="1"/>
</dbReference>
<dbReference type="EC" id="3.5.1.98" evidence="3"/>
<sequence>MNHSQFFFLLFYPTSIVFTSSFLCTADHKSMGSTQPTAAQECTDKLQTNNSNMMEIPLHKRNEDLAPTDSVVSNGDSLAESPFADDPMDDDGMRPNKKQKQDDPSEDSDVPDASTTSGTASRSVEAADSAIKLTPVHGPLPISNDEVDDGNDIHPSIAEIIKLEDIPAAEPLKYLTIRETAELESALQIGDTFNYDDDDGWKADWVGNLSLVEKEVIVNKGYLIDNPGIKPVRITYCDWVASNAADSDSLRGLELLFRFVYNMKGTPAMAKKILAYALQRPADSVEQRLGFIVDAIQRVSHEAIVIAFTPDETYGGLWKALFVEDLETFDLESGELQNAIRKWESKQKLSVKKKTTKSSPQPSGSTRFAATANFTVDGIENGIVLAVPTSKAAQGVPWPARVRHFIEMNNYAVGGSRRTSFKNLVEVVFLAPWWNGLALSSKAVDSKDPYSLGPIVEFDTLEVSEYNILKYPYDAISIEKVWGSFRFLGLPKSVFARYLDAHRLAVALKAYAKNHISDEHASRSDDQVMASANLTESHALSVRTPIFPHVALSIPFEYVLSKLPHPSELPPTSMADEDNNLEPIIDIDAIIRSMSPPECFGVKQQDSSNEQMDITRTPEYRRGVIMSPDKTFTPSNVAHSQQNDEDSLWSLHKFASDFLCELFQSQSSSDDGALDGLAHMEKLLTNLIANLKRHSGEIQGYSMSERKSTLKNLLCQCLVIKGHGEDSLECGTIPPGVSKKAIIVEWRKACERIYKRAVGKFSSRGIGNNVTSVVTDSRCNEHVTQGGSVERPVRIPVAIKGAKRAGAGTDPSVLLLTQVEDSYLVTAEDVVLPKAHKMSYIKRLKTKIASIAPNQIGVPLTDDSEGDGGEDTMGSRGSYSAAIVGVAASIKAADMVVGGQCVNAFCAVRPPGHHAGQELRSMNTVSNGFCLFNAAACASLYATTPVSQGGLGLRRVCVIDFDVHHGNGTQDILCSAYDPRFLYVSLHAGGAHINGYDGEDSDDESFRLKLGRKKQDAIFPGRCGDSSPHKGVLNIPLGRKVTASAMGAALVSQVSPKVESFSPDLIILSAGFDAHVNDPLDLGGLTAEDFRSVTEVVCQMAARSCSGRVLSVLEGGYGVPCCQPRDDLFLPKDTTSGERLLQLGSDLPLGMKDEVPFTLRQKLDRCHEEGFLNCVEEHVRGFINSNKR</sequence>
<feature type="chain" id="PRO_5044786612" description="histone deacetylase" evidence="11">
    <location>
        <begin position="22"/>
        <end position="1188"/>
    </location>
</feature>
<name>A0ABD3MIC8_9STRA</name>
<evidence type="ECO:0000256" key="2">
    <source>
        <dbReference type="ARBA" id="ARBA00007738"/>
    </source>
</evidence>
<keyword evidence="4" id="KW-0678">Repressor</keyword>